<dbReference type="InterPro" id="IPR016181">
    <property type="entry name" value="Acyl_CoA_acyltransferase"/>
</dbReference>
<feature type="domain" description="N-acetyltransferase" evidence="1">
    <location>
        <begin position="133"/>
        <end position="273"/>
    </location>
</feature>
<organism evidence="2 3">
    <name type="scientific">Deinococcus radiopugnans</name>
    <dbReference type="NCBI Taxonomy" id="57497"/>
    <lineage>
        <taxon>Bacteria</taxon>
        <taxon>Thermotogati</taxon>
        <taxon>Deinococcota</taxon>
        <taxon>Deinococci</taxon>
        <taxon>Deinococcales</taxon>
        <taxon>Deinococcaceae</taxon>
        <taxon>Deinococcus</taxon>
    </lineage>
</organism>
<dbReference type="Gene3D" id="3.40.630.30">
    <property type="match status" value="1"/>
</dbReference>
<dbReference type="SUPFAM" id="SSF55729">
    <property type="entry name" value="Acyl-CoA N-acyltransferases (Nat)"/>
    <property type="match status" value="1"/>
</dbReference>
<evidence type="ECO:0000259" key="1">
    <source>
        <dbReference type="PROSITE" id="PS51186"/>
    </source>
</evidence>
<evidence type="ECO:0000313" key="2">
    <source>
        <dbReference type="EMBL" id="AIZ45218.1"/>
    </source>
</evidence>
<proteinExistence type="predicted"/>
<sequence length="273" mass="29278">MNTFTVQPATAETLPDLVALIADREDAARRLTFMRERLAGGQFRLENTLILHSQRGVEGNALINAVPQIPVFPHLRSGAPEEAVTALARAILDAAGPEQRLLLDDHLAPLQAAPFEAAGWVLDSRHVMYETDLRARTYPLDAQAQTVNADQAEIRVLLEQLGQPDLELSEGWTLIALPGTDGSPVALGAVGPGGRPDTASVNMIGVRPQARGQGLGTRLHAHLLALAAQDYGRHDGGTEADNAAMRRIFDKHGSRLAATQMYFVQGGEAVPLT</sequence>
<evidence type="ECO:0000313" key="3">
    <source>
        <dbReference type="Proteomes" id="UP000030634"/>
    </source>
</evidence>
<gene>
    <name evidence="2" type="ORF">QR90_09085</name>
</gene>
<dbReference type="InterPro" id="IPR000182">
    <property type="entry name" value="GNAT_dom"/>
</dbReference>
<dbReference type="Pfam" id="PF00583">
    <property type="entry name" value="Acetyltransf_1"/>
    <property type="match status" value="1"/>
</dbReference>
<dbReference type="KEGG" id="dsw:QR90_09085"/>
<dbReference type="Proteomes" id="UP000030634">
    <property type="component" value="Chromosome"/>
</dbReference>
<dbReference type="STRING" id="1182571.QR90_09085"/>
<dbReference type="RefSeq" id="WP_039684001.1">
    <property type="nucleotide sequence ID" value="NZ_CP010028.1"/>
</dbReference>
<dbReference type="PROSITE" id="PS51186">
    <property type="entry name" value="GNAT"/>
    <property type="match status" value="1"/>
</dbReference>
<accession>A0A0A7KKX1</accession>
<dbReference type="EMBL" id="CP010028">
    <property type="protein sequence ID" value="AIZ45218.1"/>
    <property type="molecule type" value="Genomic_DNA"/>
</dbReference>
<protein>
    <recommendedName>
        <fullName evidence="1">N-acetyltransferase domain-containing protein</fullName>
    </recommendedName>
</protein>
<reference evidence="3" key="1">
    <citation type="submission" date="2014-11" db="EMBL/GenBank/DDBJ databases">
        <title>Hymenobacter sp. DG25B genome submission.</title>
        <authorList>
            <person name="Jung H.-Y."/>
            <person name="Kim M.K."/>
            <person name="Srinivasan S."/>
            <person name="Lim S."/>
        </authorList>
    </citation>
    <scope>NUCLEOTIDE SEQUENCE [LARGE SCALE GENOMIC DNA]</scope>
    <source>
        <strain evidence="3">DY59</strain>
    </source>
</reference>
<dbReference type="CDD" id="cd04301">
    <property type="entry name" value="NAT_SF"/>
    <property type="match status" value="1"/>
</dbReference>
<dbReference type="GO" id="GO:0016747">
    <property type="term" value="F:acyltransferase activity, transferring groups other than amino-acyl groups"/>
    <property type="evidence" value="ECO:0007669"/>
    <property type="project" value="InterPro"/>
</dbReference>
<name>A0A0A7KKX1_9DEIO</name>
<dbReference type="AlphaFoldDB" id="A0A0A7KKX1"/>
<dbReference type="HOGENOM" id="CLU_090598_0_0_0"/>